<organism evidence="1 2">
    <name type="scientific">Trifolium medium</name>
    <dbReference type="NCBI Taxonomy" id="97028"/>
    <lineage>
        <taxon>Eukaryota</taxon>
        <taxon>Viridiplantae</taxon>
        <taxon>Streptophyta</taxon>
        <taxon>Embryophyta</taxon>
        <taxon>Tracheophyta</taxon>
        <taxon>Spermatophyta</taxon>
        <taxon>Magnoliopsida</taxon>
        <taxon>eudicotyledons</taxon>
        <taxon>Gunneridae</taxon>
        <taxon>Pentapetalae</taxon>
        <taxon>rosids</taxon>
        <taxon>fabids</taxon>
        <taxon>Fabales</taxon>
        <taxon>Fabaceae</taxon>
        <taxon>Papilionoideae</taxon>
        <taxon>50 kb inversion clade</taxon>
        <taxon>NPAAA clade</taxon>
        <taxon>Hologalegina</taxon>
        <taxon>IRL clade</taxon>
        <taxon>Trifolieae</taxon>
        <taxon>Trifolium</taxon>
    </lineage>
</organism>
<reference evidence="1 2" key="1">
    <citation type="journal article" date="2018" name="Front. Plant Sci.">
        <title>Red Clover (Trifolium pratense) and Zigzag Clover (T. medium) - A Picture of Genomic Similarities and Differences.</title>
        <authorList>
            <person name="Dluhosova J."/>
            <person name="Istvanek J."/>
            <person name="Nedelnik J."/>
            <person name="Repkova J."/>
        </authorList>
    </citation>
    <scope>NUCLEOTIDE SEQUENCE [LARGE SCALE GENOMIC DNA]</scope>
    <source>
        <strain evidence="2">cv. 10/8</strain>
        <tissue evidence="1">Leaf</tissue>
    </source>
</reference>
<dbReference type="Proteomes" id="UP000265520">
    <property type="component" value="Unassembled WGS sequence"/>
</dbReference>
<dbReference type="EMBL" id="LXQA010484329">
    <property type="protein sequence ID" value="MCI54736.1"/>
    <property type="molecule type" value="Genomic_DNA"/>
</dbReference>
<comment type="caution">
    <text evidence="1">The sequence shown here is derived from an EMBL/GenBank/DDBJ whole genome shotgun (WGS) entry which is preliminary data.</text>
</comment>
<sequence>LSILGAKPQQAQVSQSSYAPMDIQANMHTLSIALPDERWYMDIGATSISLDNNQR</sequence>
<feature type="non-terminal residue" evidence="1">
    <location>
        <position position="1"/>
    </location>
</feature>
<name>A0A392T3K4_9FABA</name>
<evidence type="ECO:0000313" key="2">
    <source>
        <dbReference type="Proteomes" id="UP000265520"/>
    </source>
</evidence>
<evidence type="ECO:0000313" key="1">
    <source>
        <dbReference type="EMBL" id="MCI54736.1"/>
    </source>
</evidence>
<accession>A0A392T3K4</accession>
<keyword evidence="2" id="KW-1185">Reference proteome</keyword>
<protein>
    <submittedName>
        <fullName evidence="1">Uncharacterized protein</fullName>
    </submittedName>
</protein>
<proteinExistence type="predicted"/>
<dbReference type="AlphaFoldDB" id="A0A392T3K4"/>